<keyword evidence="3" id="KW-1185">Reference proteome</keyword>
<keyword evidence="1" id="KW-1133">Transmembrane helix</keyword>
<evidence type="ECO:0000313" key="3">
    <source>
        <dbReference type="Proteomes" id="UP000294644"/>
    </source>
</evidence>
<accession>A0A4V2Z0T3</accession>
<evidence type="ECO:0000313" key="2">
    <source>
        <dbReference type="EMBL" id="TDE02248.1"/>
    </source>
</evidence>
<reference evidence="2 3" key="1">
    <citation type="submission" date="2019-03" db="EMBL/GenBank/DDBJ databases">
        <title>Flavobacterium LB-D12 sp. nov., isolated from arctic soil.</title>
        <authorList>
            <person name="Chaudhary D.K."/>
        </authorList>
    </citation>
    <scope>NUCLEOTIDE SEQUENCE [LARGE SCALE GENOMIC DNA]</scope>
    <source>
        <strain evidence="2 3">LB-D12</strain>
    </source>
</reference>
<dbReference type="AlphaFoldDB" id="A0A4V2Z0T3"/>
<protein>
    <submittedName>
        <fullName evidence="2">Uncharacterized protein</fullName>
    </submittedName>
</protein>
<feature type="transmembrane region" description="Helical" evidence="1">
    <location>
        <begin position="12"/>
        <end position="30"/>
    </location>
</feature>
<proteinExistence type="predicted"/>
<sequence length="135" mass="15902">MNIKKEHLTKGFILAGLMNIVGVLLFSRFFSNTVIPETDPQAMSNFGLLMIVVWGFAYIAVSKNFHQVKWLIAVFTIEKLIYATHWTRWILDNKITDVLEKDKMAGIFYVIYGINDWMFFLFFLFVFLHVIRKKI</sequence>
<keyword evidence="1" id="KW-0812">Transmembrane</keyword>
<gene>
    <name evidence="2" type="ORF">E0F91_12705</name>
</gene>
<feature type="transmembrane region" description="Helical" evidence="1">
    <location>
        <begin position="42"/>
        <end position="61"/>
    </location>
</feature>
<name>A0A4V2Z0T3_9FLAO</name>
<evidence type="ECO:0000256" key="1">
    <source>
        <dbReference type="SAM" id="Phobius"/>
    </source>
</evidence>
<feature type="transmembrane region" description="Helical" evidence="1">
    <location>
        <begin position="68"/>
        <end position="87"/>
    </location>
</feature>
<feature type="transmembrane region" description="Helical" evidence="1">
    <location>
        <begin position="107"/>
        <end position="131"/>
    </location>
</feature>
<dbReference type="OrthoDB" id="7433042at2"/>
<comment type="caution">
    <text evidence="2">The sequence shown here is derived from an EMBL/GenBank/DDBJ whole genome shotgun (WGS) entry which is preliminary data.</text>
</comment>
<keyword evidence="1" id="KW-0472">Membrane</keyword>
<dbReference type="RefSeq" id="WP_132066842.1">
    <property type="nucleotide sequence ID" value="NZ_SMFN01000016.1"/>
</dbReference>
<dbReference type="Proteomes" id="UP000294644">
    <property type="component" value="Unassembled WGS sequence"/>
</dbReference>
<dbReference type="EMBL" id="SMFN01000016">
    <property type="protein sequence ID" value="TDE02248.1"/>
    <property type="molecule type" value="Genomic_DNA"/>
</dbReference>
<organism evidence="2 3">
    <name type="scientific">Flavobacterium sandaracinum</name>
    <dbReference type="NCBI Taxonomy" id="2541733"/>
    <lineage>
        <taxon>Bacteria</taxon>
        <taxon>Pseudomonadati</taxon>
        <taxon>Bacteroidota</taxon>
        <taxon>Flavobacteriia</taxon>
        <taxon>Flavobacteriales</taxon>
        <taxon>Flavobacteriaceae</taxon>
        <taxon>Flavobacterium</taxon>
    </lineage>
</organism>